<evidence type="ECO:0000313" key="5">
    <source>
        <dbReference type="Proteomes" id="UP000590511"/>
    </source>
</evidence>
<keyword evidence="2" id="KW-0812">Transmembrane</keyword>
<keyword evidence="6" id="KW-1185">Reference proteome</keyword>
<feature type="region of interest" description="Disordered" evidence="1">
    <location>
        <begin position="1"/>
        <end position="26"/>
    </location>
</feature>
<feature type="transmembrane region" description="Helical" evidence="2">
    <location>
        <begin position="37"/>
        <end position="60"/>
    </location>
</feature>
<evidence type="ECO:0000313" key="6">
    <source>
        <dbReference type="Proteomes" id="UP000631312"/>
    </source>
</evidence>
<dbReference type="EMBL" id="BOMP01000007">
    <property type="protein sequence ID" value="GIE37596.1"/>
    <property type="molecule type" value="Genomic_DNA"/>
</dbReference>
<comment type="caution">
    <text evidence="4">The sequence shown here is derived from an EMBL/GenBank/DDBJ whole genome shotgun (WGS) entry which is preliminary data.</text>
</comment>
<reference evidence="4 5" key="1">
    <citation type="submission" date="2020-08" db="EMBL/GenBank/DDBJ databases">
        <title>Sequencing the genomes of 1000 actinobacteria strains.</title>
        <authorList>
            <person name="Klenk H.-P."/>
        </authorList>
    </citation>
    <scope>NUCLEOTIDE SEQUENCE [LARGE SCALE GENOMIC DNA]</scope>
    <source>
        <strain evidence="4 5">DSM 43150</strain>
    </source>
</reference>
<keyword evidence="2" id="KW-1133">Transmembrane helix</keyword>
<evidence type="ECO:0000313" key="4">
    <source>
        <dbReference type="EMBL" id="MBB4748503.1"/>
    </source>
</evidence>
<organism evidence="4 5">
    <name type="scientific">Actinoplanes lobatus</name>
    <dbReference type="NCBI Taxonomy" id="113568"/>
    <lineage>
        <taxon>Bacteria</taxon>
        <taxon>Bacillati</taxon>
        <taxon>Actinomycetota</taxon>
        <taxon>Actinomycetes</taxon>
        <taxon>Micromonosporales</taxon>
        <taxon>Micromonosporaceae</taxon>
        <taxon>Actinoplanes</taxon>
    </lineage>
</organism>
<keyword evidence="2" id="KW-0472">Membrane</keyword>
<evidence type="ECO:0000256" key="1">
    <source>
        <dbReference type="SAM" id="MobiDB-lite"/>
    </source>
</evidence>
<dbReference type="AlphaFoldDB" id="A0A7W7MFP6"/>
<accession>A0A7W7MFP6</accession>
<dbReference type="EMBL" id="JACHNC010000001">
    <property type="protein sequence ID" value="MBB4748503.1"/>
    <property type="molecule type" value="Genomic_DNA"/>
</dbReference>
<dbReference type="Proteomes" id="UP000631312">
    <property type="component" value="Unassembled WGS sequence"/>
</dbReference>
<sequence length="242" mass="25942">MRHATPGLIRLSTPSRHRRPTRSQRHAWREPYRTAHLLTRGLAALIVLGICVMLGVLFVADEHDSTPSRLAAAEIDQLIASRTVDPEPLTEAEVFPSGSTAFGVEETGLTADCTVAVTGALRFTLQRYGCSQAVRAALTVPYADYRVTAGMLNLPDATGATAVGDQVRSLVESGDGGFALMSGEATGAGTPVVWRTRGHYLMYCVITGPDGALVPADEPQLDQLTHDLLDVYLSETVLSRRA</sequence>
<protein>
    <submittedName>
        <fullName evidence="4">Uncharacterized protein</fullName>
    </submittedName>
</protein>
<dbReference type="Proteomes" id="UP000590511">
    <property type="component" value="Unassembled WGS sequence"/>
</dbReference>
<reference evidence="3 6" key="2">
    <citation type="submission" date="2021-01" db="EMBL/GenBank/DDBJ databases">
        <title>Whole genome shotgun sequence of Actinoplanes lobatus NBRC 12513.</title>
        <authorList>
            <person name="Komaki H."/>
            <person name="Tamura T."/>
        </authorList>
    </citation>
    <scope>NUCLEOTIDE SEQUENCE [LARGE SCALE GENOMIC DNA]</scope>
    <source>
        <strain evidence="3 6">NBRC 12513</strain>
    </source>
</reference>
<evidence type="ECO:0000313" key="3">
    <source>
        <dbReference type="EMBL" id="GIE37596.1"/>
    </source>
</evidence>
<dbReference type="RefSeq" id="WP_188120968.1">
    <property type="nucleotide sequence ID" value="NZ_BOMP01000007.1"/>
</dbReference>
<evidence type="ECO:0000256" key="2">
    <source>
        <dbReference type="SAM" id="Phobius"/>
    </source>
</evidence>
<feature type="compositionally biased region" description="Basic residues" evidence="1">
    <location>
        <begin position="15"/>
        <end position="26"/>
    </location>
</feature>
<gene>
    <name evidence="3" type="ORF">Alo02nite_04940</name>
    <name evidence="4" type="ORF">BJ964_002664</name>
</gene>
<name>A0A7W7MFP6_9ACTN</name>
<proteinExistence type="predicted"/>